<proteinExistence type="predicted"/>
<dbReference type="PANTHER" id="PTHR45661">
    <property type="entry name" value="SURFACE ANTIGEN"/>
    <property type="match status" value="1"/>
</dbReference>
<dbReference type="GeneID" id="78296249"/>
<evidence type="ECO:0000313" key="1">
    <source>
        <dbReference type="EMBL" id="PVY38588.1"/>
    </source>
</evidence>
<dbReference type="InterPro" id="IPR013783">
    <property type="entry name" value="Ig-like_fold"/>
</dbReference>
<dbReference type="Gene3D" id="2.60.40.10">
    <property type="entry name" value="Immunoglobulins"/>
    <property type="match status" value="1"/>
</dbReference>
<organism evidence="1 2">
    <name type="scientific">Victivallis vadensis</name>
    <dbReference type="NCBI Taxonomy" id="172901"/>
    <lineage>
        <taxon>Bacteria</taxon>
        <taxon>Pseudomonadati</taxon>
        <taxon>Lentisphaerota</taxon>
        <taxon>Lentisphaeria</taxon>
        <taxon>Victivallales</taxon>
        <taxon>Victivallaceae</taxon>
        <taxon>Victivallis</taxon>
    </lineage>
</organism>
<dbReference type="InterPro" id="IPR032675">
    <property type="entry name" value="LRR_dom_sf"/>
</dbReference>
<sequence length="508" mass="57723">MSVASELTRLSAAKADLKRAINAKGGMLVNERLSEYASAVDALLPEDFGNRIRFIDYDGTVLKTMFIAEGESAEPPTPPEHPGMVFQGWNCEYSNISGHRDIGAIYTTESGAAEFDVRMEIPTGLTVTFYPYIESGTLHIDWGNGSSDDITATGRQSVSFTYADYGTYTIKMKISDGGSWYIPDYFCQGSSGNYYLIAARIAGIRQMSNYAFQYKYGLRTITMDRTLQSMGEQIFYECRSLVAIVFPDSLTSIGRYSMQYCYGLSRIVFPDSITIIPEQVCYNCHVLDGVTFPEGISEIHPYAFHGCYSINYVNFPSSLRSIRSYAFCVNYALREVRLPEGLEWLEDRVFQDCYAMEKVNLPESLTRVNGYIFHHCRNLRHINIPSSWTSIPNGLCYCCYSLESIEIPENITYIGDEAFYECYRLTEVKLHADITTIRSGAFRYCRAMRDYYCYRETPPTLSSSNVFNDIPGSCIIWVPKSTDRTILTAYKTASNWSNYANYMKEMEE</sequence>
<dbReference type="EMBL" id="QEKH01000025">
    <property type="protein sequence ID" value="PVY38588.1"/>
    <property type="molecule type" value="Genomic_DNA"/>
</dbReference>
<dbReference type="Gene3D" id="3.80.10.10">
    <property type="entry name" value="Ribonuclease Inhibitor"/>
    <property type="match status" value="1"/>
</dbReference>
<dbReference type="Proteomes" id="UP000245959">
    <property type="component" value="Unassembled WGS sequence"/>
</dbReference>
<dbReference type="SUPFAM" id="SSF49299">
    <property type="entry name" value="PKD domain"/>
    <property type="match status" value="1"/>
</dbReference>
<protein>
    <submittedName>
        <fullName evidence="1">Leucine rich repeat (LRR) protein</fullName>
    </submittedName>
</protein>
<dbReference type="PANTHER" id="PTHR45661:SF3">
    <property type="entry name" value="IG-LIKE DOMAIN-CONTAINING PROTEIN"/>
    <property type="match status" value="1"/>
</dbReference>
<gene>
    <name evidence="1" type="ORF">C8D82_12513</name>
</gene>
<dbReference type="InterPro" id="IPR035986">
    <property type="entry name" value="PKD_dom_sf"/>
</dbReference>
<comment type="caution">
    <text evidence="1">The sequence shown here is derived from an EMBL/GenBank/DDBJ whole genome shotgun (WGS) entry which is preliminary data.</text>
</comment>
<dbReference type="InterPro" id="IPR053139">
    <property type="entry name" value="Surface_bspA-like"/>
</dbReference>
<keyword evidence="2" id="KW-1185">Reference proteome</keyword>
<dbReference type="InterPro" id="IPR026906">
    <property type="entry name" value="LRR_5"/>
</dbReference>
<dbReference type="SUPFAM" id="SSF52058">
    <property type="entry name" value="L domain-like"/>
    <property type="match status" value="1"/>
</dbReference>
<evidence type="ECO:0000313" key="2">
    <source>
        <dbReference type="Proteomes" id="UP000245959"/>
    </source>
</evidence>
<dbReference type="Gene3D" id="3.40.50.12480">
    <property type="match status" value="2"/>
</dbReference>
<dbReference type="Pfam" id="PF13306">
    <property type="entry name" value="LRR_5"/>
    <property type="match status" value="1"/>
</dbReference>
<name>A0A2U1AQD5_9BACT</name>
<reference evidence="1 2" key="1">
    <citation type="submission" date="2018-04" db="EMBL/GenBank/DDBJ databases">
        <title>Genomic Encyclopedia of Type Strains, Phase IV (KMG-IV): sequencing the most valuable type-strain genomes for metagenomic binning, comparative biology and taxonomic classification.</title>
        <authorList>
            <person name="Goeker M."/>
        </authorList>
    </citation>
    <scope>NUCLEOTIDE SEQUENCE [LARGE SCALE GENOMIC DNA]</scope>
    <source>
        <strain evidence="1 2">DSM 14823</strain>
    </source>
</reference>
<dbReference type="RefSeq" id="WP_165833096.1">
    <property type="nucleotide sequence ID" value="NZ_CABMMC010000001.1"/>
</dbReference>
<dbReference type="AlphaFoldDB" id="A0A2U1AQD5"/>
<accession>A0A2U1AQD5</accession>